<keyword evidence="2" id="KW-1185">Reference proteome</keyword>
<evidence type="ECO:0000313" key="2">
    <source>
        <dbReference type="Proteomes" id="UP001501563"/>
    </source>
</evidence>
<dbReference type="Proteomes" id="UP001501563">
    <property type="component" value="Unassembled WGS sequence"/>
</dbReference>
<dbReference type="InterPro" id="IPR015057">
    <property type="entry name" value="Rv2632c-like"/>
</dbReference>
<dbReference type="EMBL" id="BAAAZA010000002">
    <property type="protein sequence ID" value="GAA3849416.1"/>
    <property type="molecule type" value="Genomic_DNA"/>
</dbReference>
<dbReference type="Gene3D" id="3.30.160.240">
    <property type="entry name" value="Rv1738"/>
    <property type="match status" value="1"/>
</dbReference>
<dbReference type="SUPFAM" id="SSF143212">
    <property type="entry name" value="Rv2632c-like"/>
    <property type="match status" value="1"/>
</dbReference>
<accession>A0ABP7JNA1</accession>
<dbReference type="InterPro" id="IPR038070">
    <property type="entry name" value="Rv2632c-like_sf"/>
</dbReference>
<name>A0ABP7JNA1_9ACTN</name>
<evidence type="ECO:0000313" key="1">
    <source>
        <dbReference type="EMBL" id="GAA3849416.1"/>
    </source>
</evidence>
<organism evidence="1 2">
    <name type="scientific">Streptomyces lannensis</name>
    <dbReference type="NCBI Taxonomy" id="766498"/>
    <lineage>
        <taxon>Bacteria</taxon>
        <taxon>Bacillati</taxon>
        <taxon>Actinomycetota</taxon>
        <taxon>Actinomycetes</taxon>
        <taxon>Kitasatosporales</taxon>
        <taxon>Streptomycetaceae</taxon>
        <taxon>Streptomyces</taxon>
    </lineage>
</organism>
<sequence>MRSRTRRGTLESAVPEVIDMMHTAVGWHVELEFEEDQERTRAAALVRLPDGNEVRSHGYASRHHTDANQPRVGEAIAGARALNDLAMQLLTKAHGEIDDASGRTSHPLTH</sequence>
<proteinExistence type="predicted"/>
<gene>
    <name evidence="1" type="ORF">GCM10022207_09210</name>
</gene>
<dbReference type="Pfam" id="PF08962">
    <property type="entry name" value="Rv2632c-like"/>
    <property type="match status" value="1"/>
</dbReference>
<comment type="caution">
    <text evidence="1">The sequence shown here is derived from an EMBL/GenBank/DDBJ whole genome shotgun (WGS) entry which is preliminary data.</text>
</comment>
<protein>
    <submittedName>
        <fullName evidence="1">DUF1876 domain-containing protein</fullName>
    </submittedName>
</protein>
<reference evidence="2" key="1">
    <citation type="journal article" date="2019" name="Int. J. Syst. Evol. Microbiol.">
        <title>The Global Catalogue of Microorganisms (GCM) 10K type strain sequencing project: providing services to taxonomists for standard genome sequencing and annotation.</title>
        <authorList>
            <consortium name="The Broad Institute Genomics Platform"/>
            <consortium name="The Broad Institute Genome Sequencing Center for Infectious Disease"/>
            <person name="Wu L."/>
            <person name="Ma J."/>
        </authorList>
    </citation>
    <scope>NUCLEOTIDE SEQUENCE [LARGE SCALE GENOMIC DNA]</scope>
    <source>
        <strain evidence="2">JCM 16578</strain>
    </source>
</reference>